<comment type="subcellular location">
    <subcellularLocation>
        <location evidence="1">Nucleus</location>
    </subcellularLocation>
</comment>
<feature type="compositionally biased region" description="Basic and acidic residues" evidence="6">
    <location>
        <begin position="205"/>
        <end position="218"/>
    </location>
</feature>
<accession>A0A9N7MPS0</accession>
<evidence type="ECO:0000313" key="9">
    <source>
        <dbReference type="EMBL" id="CAA0812970.1"/>
    </source>
</evidence>
<dbReference type="CDD" id="cd00018">
    <property type="entry name" value="AP2"/>
    <property type="match status" value="1"/>
</dbReference>
<dbReference type="GO" id="GO:0003677">
    <property type="term" value="F:DNA binding"/>
    <property type="evidence" value="ECO:0007669"/>
    <property type="project" value="UniProtKB-KW"/>
</dbReference>
<reference evidence="9" key="1">
    <citation type="submission" date="2019-12" db="EMBL/GenBank/DDBJ databases">
        <authorList>
            <person name="Scholes J."/>
        </authorList>
    </citation>
    <scope>NUCLEOTIDE SEQUENCE</scope>
</reference>
<evidence type="ECO:0000256" key="6">
    <source>
        <dbReference type="SAM" id="MobiDB-lite"/>
    </source>
</evidence>
<dbReference type="SMART" id="SM00380">
    <property type="entry name" value="AP2"/>
    <property type="match status" value="1"/>
</dbReference>
<keyword evidence="3" id="KW-0238">DNA-binding</keyword>
<feature type="region of interest" description="Disordered" evidence="6">
    <location>
        <begin position="128"/>
        <end position="224"/>
    </location>
</feature>
<feature type="chain" id="PRO_5040407701" evidence="7">
    <location>
        <begin position="25"/>
        <end position="324"/>
    </location>
</feature>
<sequence>MSIPQSPPMRRAAFLFIPFAGVFAGIFPSPPSTDGVCWSAAQDPPSPKSIGISAATGGPRTVRISVTDPDATDSSSDEEDELFRRQRIRDPSRRVRLWLGTYDTAEEAAMVYDSAAIKLRGPDALTNFVTPSPENKSSGAASGYSSGDESSHNRNHPSPTSVLRFTTTRSGEDTDQTGLSSQSSESPVKGDEPCSGDFFTEPVDEPSRRDPNKPAREFEECEGETSTVPDYIIDDYLPMDVPFLDNFFNFQPQDGPVLFDDGPGFSTYQDEFKMCFDDFPALEIQGPSFGDIVHDSFQELGSLGVEDYFQDTCDFSSVDALLAM</sequence>
<keyword evidence="5" id="KW-0539">Nucleus</keyword>
<dbReference type="Proteomes" id="UP001153555">
    <property type="component" value="Unassembled WGS sequence"/>
</dbReference>
<dbReference type="PANTHER" id="PTHR31194">
    <property type="entry name" value="SHN SHINE , DNA BINDING / TRANSCRIPTION FACTOR"/>
    <property type="match status" value="1"/>
</dbReference>
<evidence type="ECO:0000256" key="4">
    <source>
        <dbReference type="ARBA" id="ARBA00023163"/>
    </source>
</evidence>
<keyword evidence="10" id="KW-1185">Reference proteome</keyword>
<evidence type="ECO:0000259" key="8">
    <source>
        <dbReference type="PROSITE" id="PS51032"/>
    </source>
</evidence>
<feature type="compositionally biased region" description="Polar residues" evidence="6">
    <location>
        <begin position="176"/>
        <end position="186"/>
    </location>
</feature>
<dbReference type="InterPro" id="IPR016177">
    <property type="entry name" value="DNA-bd_dom_sf"/>
</dbReference>
<dbReference type="AlphaFoldDB" id="A0A9N7MPS0"/>
<keyword evidence="7" id="KW-0732">Signal</keyword>
<dbReference type="OrthoDB" id="902335at2759"/>
<proteinExistence type="predicted"/>
<dbReference type="EMBL" id="CACSLK010011299">
    <property type="protein sequence ID" value="CAA0812970.1"/>
    <property type="molecule type" value="Genomic_DNA"/>
</dbReference>
<dbReference type="InterPro" id="IPR001471">
    <property type="entry name" value="AP2/ERF_dom"/>
</dbReference>
<evidence type="ECO:0000256" key="7">
    <source>
        <dbReference type="SAM" id="SignalP"/>
    </source>
</evidence>
<evidence type="ECO:0000256" key="3">
    <source>
        <dbReference type="ARBA" id="ARBA00023125"/>
    </source>
</evidence>
<keyword evidence="4" id="KW-0804">Transcription</keyword>
<dbReference type="InterPro" id="IPR050913">
    <property type="entry name" value="AP2/ERF_ERF"/>
</dbReference>
<evidence type="ECO:0000313" key="10">
    <source>
        <dbReference type="Proteomes" id="UP001153555"/>
    </source>
</evidence>
<comment type="caution">
    <text evidence="9">The sequence shown here is derived from an EMBL/GenBank/DDBJ whole genome shotgun (WGS) entry which is preliminary data.</text>
</comment>
<evidence type="ECO:0000256" key="2">
    <source>
        <dbReference type="ARBA" id="ARBA00023015"/>
    </source>
</evidence>
<dbReference type="GO" id="GO:0003700">
    <property type="term" value="F:DNA-binding transcription factor activity"/>
    <property type="evidence" value="ECO:0007669"/>
    <property type="project" value="InterPro"/>
</dbReference>
<evidence type="ECO:0000256" key="5">
    <source>
        <dbReference type="ARBA" id="ARBA00023242"/>
    </source>
</evidence>
<dbReference type="PROSITE" id="PS51032">
    <property type="entry name" value="AP2_ERF"/>
    <property type="match status" value="1"/>
</dbReference>
<feature type="domain" description="AP2/ERF" evidence="8">
    <location>
        <begin position="87"/>
        <end position="129"/>
    </location>
</feature>
<dbReference type="GO" id="GO:0005634">
    <property type="term" value="C:nucleus"/>
    <property type="evidence" value="ECO:0007669"/>
    <property type="project" value="UniProtKB-SubCell"/>
</dbReference>
<feature type="compositionally biased region" description="Polar residues" evidence="6">
    <location>
        <begin position="156"/>
        <end position="169"/>
    </location>
</feature>
<organism evidence="9 10">
    <name type="scientific">Striga hermonthica</name>
    <name type="common">Purple witchweed</name>
    <name type="synonym">Buchnera hermonthica</name>
    <dbReference type="NCBI Taxonomy" id="68872"/>
    <lineage>
        <taxon>Eukaryota</taxon>
        <taxon>Viridiplantae</taxon>
        <taxon>Streptophyta</taxon>
        <taxon>Embryophyta</taxon>
        <taxon>Tracheophyta</taxon>
        <taxon>Spermatophyta</taxon>
        <taxon>Magnoliopsida</taxon>
        <taxon>eudicotyledons</taxon>
        <taxon>Gunneridae</taxon>
        <taxon>Pentapetalae</taxon>
        <taxon>asterids</taxon>
        <taxon>lamiids</taxon>
        <taxon>Lamiales</taxon>
        <taxon>Orobanchaceae</taxon>
        <taxon>Buchnereae</taxon>
        <taxon>Striga</taxon>
    </lineage>
</organism>
<feature type="region of interest" description="Disordered" evidence="6">
    <location>
        <begin position="47"/>
        <end position="82"/>
    </location>
</feature>
<evidence type="ECO:0000256" key="1">
    <source>
        <dbReference type="ARBA" id="ARBA00004123"/>
    </source>
</evidence>
<dbReference type="PANTHER" id="PTHR31194:SF140">
    <property type="entry name" value="ETHYLENE-RESPONSIVE TRANSCRIPTION FACTOR CRF2"/>
    <property type="match status" value="1"/>
</dbReference>
<gene>
    <name evidence="9" type="ORF">SHERM_13529</name>
</gene>
<feature type="compositionally biased region" description="Low complexity" evidence="6">
    <location>
        <begin position="137"/>
        <end position="148"/>
    </location>
</feature>
<feature type="signal peptide" evidence="7">
    <location>
        <begin position="1"/>
        <end position="24"/>
    </location>
</feature>
<dbReference type="InterPro" id="IPR036955">
    <property type="entry name" value="AP2/ERF_dom_sf"/>
</dbReference>
<dbReference type="Gene3D" id="3.30.730.10">
    <property type="entry name" value="AP2/ERF domain"/>
    <property type="match status" value="1"/>
</dbReference>
<protein>
    <submittedName>
        <fullName evidence="9">Ethylene-responsive transcription factor CRF4</fullName>
    </submittedName>
</protein>
<keyword evidence="2" id="KW-0805">Transcription regulation</keyword>
<name>A0A9N7MPS0_STRHE</name>
<dbReference type="SUPFAM" id="SSF54171">
    <property type="entry name" value="DNA-binding domain"/>
    <property type="match status" value="1"/>
</dbReference>